<feature type="region of interest" description="Disordered" evidence="1">
    <location>
        <begin position="40"/>
        <end position="152"/>
    </location>
</feature>
<proteinExistence type="predicted"/>
<feature type="compositionally biased region" description="Basic and acidic residues" evidence="1">
    <location>
        <begin position="110"/>
        <end position="124"/>
    </location>
</feature>
<evidence type="ECO:0000256" key="1">
    <source>
        <dbReference type="SAM" id="MobiDB-lite"/>
    </source>
</evidence>
<feature type="compositionally biased region" description="Polar residues" evidence="1">
    <location>
        <begin position="40"/>
        <end position="51"/>
    </location>
</feature>
<dbReference type="AlphaFoldDB" id="A0A183DC61"/>
<dbReference type="WBParaSite" id="GPUH_0000631101-mRNA-1">
    <property type="protein sequence ID" value="GPUH_0000631101-mRNA-1"/>
    <property type="gene ID" value="GPUH_0000631101"/>
</dbReference>
<organism evidence="2">
    <name type="scientific">Gongylonema pulchrum</name>
    <dbReference type="NCBI Taxonomy" id="637853"/>
    <lineage>
        <taxon>Eukaryota</taxon>
        <taxon>Metazoa</taxon>
        <taxon>Ecdysozoa</taxon>
        <taxon>Nematoda</taxon>
        <taxon>Chromadorea</taxon>
        <taxon>Rhabditida</taxon>
        <taxon>Spirurina</taxon>
        <taxon>Spiruromorpha</taxon>
        <taxon>Spiruroidea</taxon>
        <taxon>Gongylonematidae</taxon>
        <taxon>Gongylonema</taxon>
    </lineage>
</organism>
<protein>
    <submittedName>
        <fullName evidence="2">TANC2</fullName>
    </submittedName>
</protein>
<feature type="compositionally biased region" description="Polar residues" evidence="1">
    <location>
        <begin position="61"/>
        <end position="90"/>
    </location>
</feature>
<accession>A0A183DC61</accession>
<reference evidence="2" key="1">
    <citation type="submission" date="2016-06" db="UniProtKB">
        <authorList>
            <consortium name="WormBaseParasite"/>
        </authorList>
    </citation>
    <scope>IDENTIFICATION</scope>
</reference>
<feature type="compositionally biased region" description="Low complexity" evidence="1">
    <location>
        <begin position="125"/>
        <end position="139"/>
    </location>
</feature>
<evidence type="ECO:0000313" key="2">
    <source>
        <dbReference type="WBParaSite" id="GPUH_0000631101-mRNA-1"/>
    </source>
</evidence>
<name>A0A183DC61_9BILA</name>
<sequence>LLNAQPSPTEPAAASDRKMMSSCAVVGGIRSAGVLKQPGQFYSSQQAQQPGESMLEGGTLGSHNGQSATTSLLCSNKTPISAQQLSSPVNRGTLHGGIGNESETSSVANRPKDQRMTEVEREQRPNNLLEQQQPLPHHLTNGHESLMVMKVS</sequence>